<evidence type="ECO:0000256" key="1">
    <source>
        <dbReference type="SAM" id="MobiDB-lite"/>
    </source>
</evidence>
<keyword evidence="4" id="KW-1185">Reference proteome</keyword>
<feature type="signal peptide" evidence="2">
    <location>
        <begin position="1"/>
        <end position="27"/>
    </location>
</feature>
<feature type="region of interest" description="Disordered" evidence="1">
    <location>
        <begin position="125"/>
        <end position="153"/>
    </location>
</feature>
<comment type="caution">
    <text evidence="3">The sequence shown here is derived from an EMBL/GenBank/DDBJ whole genome shotgun (WGS) entry which is preliminary data.</text>
</comment>
<keyword evidence="2" id="KW-0732">Signal</keyword>
<evidence type="ECO:0000313" key="4">
    <source>
        <dbReference type="Proteomes" id="UP001576784"/>
    </source>
</evidence>
<evidence type="ECO:0000313" key="3">
    <source>
        <dbReference type="EMBL" id="MFB2895861.1"/>
    </source>
</evidence>
<accession>A0ABV4XW15</accession>
<proteinExistence type="predicted"/>
<organism evidence="3 4">
    <name type="scientific">Floridaenema flaviceps BLCC-F50</name>
    <dbReference type="NCBI Taxonomy" id="3153642"/>
    <lineage>
        <taxon>Bacteria</taxon>
        <taxon>Bacillati</taxon>
        <taxon>Cyanobacteriota</taxon>
        <taxon>Cyanophyceae</taxon>
        <taxon>Oscillatoriophycideae</taxon>
        <taxon>Aerosakkonematales</taxon>
        <taxon>Aerosakkonemataceae</taxon>
        <taxon>Floridanema</taxon>
        <taxon>Floridanema flaviceps</taxon>
    </lineage>
</organism>
<evidence type="ECO:0000256" key="2">
    <source>
        <dbReference type="SAM" id="SignalP"/>
    </source>
</evidence>
<reference evidence="3 4" key="1">
    <citation type="submission" date="2024-09" db="EMBL/GenBank/DDBJ databases">
        <title>Floridaenema gen nov. (Aerosakkonemataceae, Aerosakkonematales ord. nov., Cyanobacteria) from benthic tropical and subtropical fresh waters, with the description of four new species.</title>
        <authorList>
            <person name="Moretto J.A."/>
            <person name="Berthold D.E."/>
            <person name="Lefler F.W."/>
            <person name="Huang I.-S."/>
            <person name="Laughinghouse H. IV."/>
        </authorList>
    </citation>
    <scope>NUCLEOTIDE SEQUENCE [LARGE SCALE GENOMIC DNA]</scope>
    <source>
        <strain evidence="3 4">BLCC-F50</strain>
    </source>
</reference>
<gene>
    <name evidence="3" type="ORF">ACE1CI_23375</name>
</gene>
<sequence length="337" mass="36639">MISIKSRFCHLSVGIALVLPAIAPQSAAIATQPFSFDTPTAQRYPLIPGLIHGHQRNLIDGGMGRWGGGGKEILDDSYFVSHRQVYLNPEPIIFSSEHELALPLILLKKEETDLLLASLFKGGSGNQTQLAQSNPPPPGKNPSGSSAGGRRDIGVCTQDVTPATTDPKLTALSPIAKPGNTLAERPTFLVFVPKTSATTGEFSLRDRNNRGVYRTTLPLTNTPGIVSVSLPAQAPALEIGQQYLWSFAVICNPNDRVDDRFVTGTVQRIALDSTRLHQIQQASPKEQVLLYQKADVWYDAIAVLFELQRSQPNDSTINTIWRELLHSGGVDVTINSK</sequence>
<name>A0ABV4XW15_9CYAN</name>
<dbReference type="Pfam" id="PF06051">
    <property type="entry name" value="DUF928"/>
    <property type="match status" value="1"/>
</dbReference>
<dbReference type="RefSeq" id="WP_413265497.1">
    <property type="nucleotide sequence ID" value="NZ_JBHFNR010000172.1"/>
</dbReference>
<dbReference type="InterPro" id="IPR010328">
    <property type="entry name" value="DUF928"/>
</dbReference>
<dbReference type="EMBL" id="JBHFNR010000172">
    <property type="protein sequence ID" value="MFB2895861.1"/>
    <property type="molecule type" value="Genomic_DNA"/>
</dbReference>
<dbReference type="Proteomes" id="UP001576784">
    <property type="component" value="Unassembled WGS sequence"/>
</dbReference>
<protein>
    <submittedName>
        <fullName evidence="3">DUF928 domain-containing protein</fullName>
    </submittedName>
</protein>
<feature type="chain" id="PRO_5046790305" evidence="2">
    <location>
        <begin position="28"/>
        <end position="337"/>
    </location>
</feature>